<dbReference type="AlphaFoldDB" id="A0A0A9ABQ8"/>
<name>A0A0A9ABQ8_ARUDO</name>
<proteinExistence type="predicted"/>
<evidence type="ECO:0000313" key="2">
    <source>
        <dbReference type="EMBL" id="JAD44492.1"/>
    </source>
</evidence>
<feature type="compositionally biased region" description="Basic and acidic residues" evidence="1">
    <location>
        <begin position="1"/>
        <end position="12"/>
    </location>
</feature>
<reference evidence="2" key="1">
    <citation type="submission" date="2014-09" db="EMBL/GenBank/DDBJ databases">
        <authorList>
            <person name="Magalhaes I.L.F."/>
            <person name="Oliveira U."/>
            <person name="Santos F.R."/>
            <person name="Vidigal T.H.D.A."/>
            <person name="Brescovit A.D."/>
            <person name="Santos A.J."/>
        </authorList>
    </citation>
    <scope>NUCLEOTIDE SEQUENCE</scope>
    <source>
        <tissue evidence="2">Shoot tissue taken approximately 20 cm above the soil surface</tissue>
    </source>
</reference>
<sequence>MTRAHADGRDPSRPASVFAHPRLAPRPSL</sequence>
<dbReference type="EMBL" id="GBRH01253403">
    <property type="protein sequence ID" value="JAD44492.1"/>
    <property type="molecule type" value="Transcribed_RNA"/>
</dbReference>
<evidence type="ECO:0000256" key="1">
    <source>
        <dbReference type="SAM" id="MobiDB-lite"/>
    </source>
</evidence>
<organism evidence="2">
    <name type="scientific">Arundo donax</name>
    <name type="common">Giant reed</name>
    <name type="synonym">Donax arundinaceus</name>
    <dbReference type="NCBI Taxonomy" id="35708"/>
    <lineage>
        <taxon>Eukaryota</taxon>
        <taxon>Viridiplantae</taxon>
        <taxon>Streptophyta</taxon>
        <taxon>Embryophyta</taxon>
        <taxon>Tracheophyta</taxon>
        <taxon>Spermatophyta</taxon>
        <taxon>Magnoliopsida</taxon>
        <taxon>Liliopsida</taxon>
        <taxon>Poales</taxon>
        <taxon>Poaceae</taxon>
        <taxon>PACMAD clade</taxon>
        <taxon>Arundinoideae</taxon>
        <taxon>Arundineae</taxon>
        <taxon>Arundo</taxon>
    </lineage>
</organism>
<accession>A0A0A9ABQ8</accession>
<feature type="region of interest" description="Disordered" evidence="1">
    <location>
        <begin position="1"/>
        <end position="29"/>
    </location>
</feature>
<reference evidence="2" key="2">
    <citation type="journal article" date="2015" name="Data Brief">
        <title>Shoot transcriptome of the giant reed, Arundo donax.</title>
        <authorList>
            <person name="Barrero R.A."/>
            <person name="Guerrero F.D."/>
            <person name="Moolhuijzen P."/>
            <person name="Goolsby J.A."/>
            <person name="Tidwell J."/>
            <person name="Bellgard S.E."/>
            <person name="Bellgard M.I."/>
        </authorList>
    </citation>
    <scope>NUCLEOTIDE SEQUENCE</scope>
    <source>
        <tissue evidence="2">Shoot tissue taken approximately 20 cm above the soil surface</tissue>
    </source>
</reference>
<protein>
    <submittedName>
        <fullName evidence="2">Uncharacterized protein</fullName>
    </submittedName>
</protein>